<proteinExistence type="predicted"/>
<dbReference type="OrthoDB" id="1894168at2759"/>
<reference evidence="2" key="1">
    <citation type="journal article" date="2021" name="bioRxiv">
        <title>Whole Genome Assembly and Annotation of Northern Wild Rice, Zizania palustris L., Supports a Whole Genome Duplication in the Zizania Genus.</title>
        <authorList>
            <person name="Haas M."/>
            <person name="Kono T."/>
            <person name="Macchietto M."/>
            <person name="Millas R."/>
            <person name="McGilp L."/>
            <person name="Shao M."/>
            <person name="Duquette J."/>
            <person name="Hirsch C.N."/>
            <person name="Kimball J."/>
        </authorList>
    </citation>
    <scope>NUCLEOTIDE SEQUENCE</scope>
    <source>
        <tissue evidence="2">Fresh leaf tissue</tissue>
    </source>
</reference>
<feature type="domain" description="Agenet-like" evidence="1">
    <location>
        <begin position="40"/>
        <end position="85"/>
    </location>
</feature>
<dbReference type="AlphaFoldDB" id="A0A8J5RV82"/>
<protein>
    <recommendedName>
        <fullName evidence="1">Agenet-like domain-containing protein</fullName>
    </recommendedName>
</protein>
<organism evidence="2 3">
    <name type="scientific">Zizania palustris</name>
    <name type="common">Northern wild rice</name>
    <dbReference type="NCBI Taxonomy" id="103762"/>
    <lineage>
        <taxon>Eukaryota</taxon>
        <taxon>Viridiplantae</taxon>
        <taxon>Streptophyta</taxon>
        <taxon>Embryophyta</taxon>
        <taxon>Tracheophyta</taxon>
        <taxon>Spermatophyta</taxon>
        <taxon>Magnoliopsida</taxon>
        <taxon>Liliopsida</taxon>
        <taxon>Poales</taxon>
        <taxon>Poaceae</taxon>
        <taxon>BOP clade</taxon>
        <taxon>Oryzoideae</taxon>
        <taxon>Oryzeae</taxon>
        <taxon>Zizaniinae</taxon>
        <taxon>Zizania</taxon>
    </lineage>
</organism>
<dbReference type="PANTHER" id="PTHR36805:SF7">
    <property type="entry name" value="AGENET DOMAIN-CONTAINING PROTEIN"/>
    <property type="match status" value="1"/>
</dbReference>
<comment type="caution">
    <text evidence="2">The sequence shown here is derived from an EMBL/GenBank/DDBJ whole genome shotgun (WGS) entry which is preliminary data.</text>
</comment>
<dbReference type="Pfam" id="PF05641">
    <property type="entry name" value="Agenet"/>
    <property type="match status" value="1"/>
</dbReference>
<dbReference type="PANTHER" id="PTHR36805">
    <property type="entry name" value="AGENET DOMAIN-CONTAINING PROTEIN"/>
    <property type="match status" value="1"/>
</dbReference>
<evidence type="ECO:0000313" key="3">
    <source>
        <dbReference type="Proteomes" id="UP000729402"/>
    </source>
</evidence>
<dbReference type="InterPro" id="IPR008395">
    <property type="entry name" value="Agenet-like_dom"/>
</dbReference>
<gene>
    <name evidence="2" type="ORF">GUJ93_ZPchr0001g32073</name>
</gene>
<keyword evidence="3" id="KW-1185">Reference proteome</keyword>
<reference evidence="2" key="2">
    <citation type="submission" date="2021-02" db="EMBL/GenBank/DDBJ databases">
        <authorList>
            <person name="Kimball J.A."/>
            <person name="Haas M.W."/>
            <person name="Macchietto M."/>
            <person name="Kono T."/>
            <person name="Duquette J."/>
            <person name="Shao M."/>
        </authorList>
    </citation>
    <scope>NUCLEOTIDE SEQUENCE</scope>
    <source>
        <tissue evidence="2">Fresh leaf tissue</tissue>
    </source>
</reference>
<evidence type="ECO:0000313" key="2">
    <source>
        <dbReference type="EMBL" id="KAG8051908.1"/>
    </source>
</evidence>
<evidence type="ECO:0000259" key="1">
    <source>
        <dbReference type="Pfam" id="PF05641"/>
    </source>
</evidence>
<sequence>MEEGREKQDEGKRRRLEEWSGRELEWMKMDLILPFKVGGAAESRTFSPGFRGAWFRCKIIDMDVRKGHMECQLEYIDYPDESKNLFIPCFVMYFSFFENH</sequence>
<dbReference type="EMBL" id="JAAALK010000288">
    <property type="protein sequence ID" value="KAG8051908.1"/>
    <property type="molecule type" value="Genomic_DNA"/>
</dbReference>
<name>A0A8J5RV82_ZIZPA</name>
<dbReference type="Proteomes" id="UP000729402">
    <property type="component" value="Unassembled WGS sequence"/>
</dbReference>
<accession>A0A8J5RV82</accession>